<dbReference type="Pfam" id="PF00589">
    <property type="entry name" value="Phage_integrase"/>
    <property type="match status" value="1"/>
</dbReference>
<comment type="similarity">
    <text evidence="1">Belongs to the 'phage' integrase family.</text>
</comment>
<evidence type="ECO:0000256" key="1">
    <source>
        <dbReference type="ARBA" id="ARBA00008857"/>
    </source>
</evidence>
<dbReference type="eggNOG" id="COG0582">
    <property type="taxonomic scope" value="Bacteria"/>
</dbReference>
<dbReference type="InterPro" id="IPR050090">
    <property type="entry name" value="Tyrosine_recombinase_XerCD"/>
</dbReference>
<evidence type="ECO:0000256" key="2">
    <source>
        <dbReference type="ARBA" id="ARBA00023125"/>
    </source>
</evidence>
<reference evidence="5 6" key="1">
    <citation type="journal article" date="2008" name="J. Biotechnol.">
        <title>Ultrafast pyrosequencing of Corynebacterium kroppenstedtii DSM44385 revealed insights into the physiology of a lipophilic corynebacterium that lacks mycolic acids.</title>
        <authorList>
            <person name="Tauch A."/>
            <person name="Schneider J."/>
            <person name="Szczepanowski R."/>
            <person name="Tilker A."/>
            <person name="Viehoever P."/>
            <person name="Gartemann K.-H."/>
            <person name="Arnold W."/>
            <person name="Blom J."/>
            <person name="Brinkrolf K."/>
            <person name="Brune I."/>
            <person name="Goetker S."/>
            <person name="Weisshaar B."/>
            <person name="Goesmann A."/>
            <person name="Droege M."/>
            <person name="Puehler A."/>
        </authorList>
    </citation>
    <scope>NUCLEOTIDE SEQUENCE [LARGE SCALE GENOMIC DNA]</scope>
    <source>
        <strain evidence="6">DSM 44385 / JCM 11950 / CIP 105744 / CCUG 35717</strain>
    </source>
</reference>
<keyword evidence="6" id="KW-1185">Reference proteome</keyword>
<dbReference type="EMBL" id="CP001620">
    <property type="protein sequence ID" value="ACR18366.1"/>
    <property type="molecule type" value="Genomic_DNA"/>
</dbReference>
<dbReference type="InterPro" id="IPR010998">
    <property type="entry name" value="Integrase_recombinase_N"/>
</dbReference>
<dbReference type="GO" id="GO:0015074">
    <property type="term" value="P:DNA integration"/>
    <property type="evidence" value="ECO:0007669"/>
    <property type="project" value="InterPro"/>
</dbReference>
<evidence type="ECO:0000259" key="4">
    <source>
        <dbReference type="PROSITE" id="PS51898"/>
    </source>
</evidence>
<dbReference type="Pfam" id="PF13102">
    <property type="entry name" value="Phage_int_SAM_5"/>
    <property type="match status" value="1"/>
</dbReference>
<dbReference type="Proteomes" id="UP000001473">
    <property type="component" value="Chromosome"/>
</dbReference>
<gene>
    <name evidence="5" type="primary">int9</name>
    <name evidence="5" type="ordered locus">ckrop_1640</name>
</gene>
<dbReference type="STRING" id="645127.ckrop_1640"/>
<dbReference type="HOGENOM" id="CLU_027562_17_5_11"/>
<dbReference type="AlphaFoldDB" id="C4LKL1"/>
<evidence type="ECO:0000313" key="5">
    <source>
        <dbReference type="EMBL" id="ACR18366.1"/>
    </source>
</evidence>
<dbReference type="GO" id="GO:0006310">
    <property type="term" value="P:DNA recombination"/>
    <property type="evidence" value="ECO:0007669"/>
    <property type="project" value="UniProtKB-KW"/>
</dbReference>
<dbReference type="OrthoDB" id="1822491at2"/>
<dbReference type="CDD" id="cd01189">
    <property type="entry name" value="INT_ICEBs1_C_like"/>
    <property type="match status" value="1"/>
</dbReference>
<dbReference type="SUPFAM" id="SSF56349">
    <property type="entry name" value="DNA breaking-rejoining enzymes"/>
    <property type="match status" value="1"/>
</dbReference>
<dbReference type="KEGG" id="ckp:ckrop_1640"/>
<dbReference type="PANTHER" id="PTHR30349">
    <property type="entry name" value="PHAGE INTEGRASE-RELATED"/>
    <property type="match status" value="1"/>
</dbReference>
<dbReference type="InterPro" id="IPR025269">
    <property type="entry name" value="SAM-like_dom"/>
</dbReference>
<dbReference type="PANTHER" id="PTHR30349:SF64">
    <property type="entry name" value="PROPHAGE INTEGRASE INTD-RELATED"/>
    <property type="match status" value="1"/>
</dbReference>
<dbReference type="GO" id="GO:0003677">
    <property type="term" value="F:DNA binding"/>
    <property type="evidence" value="ECO:0007669"/>
    <property type="project" value="UniProtKB-KW"/>
</dbReference>
<organism evidence="5 6">
    <name type="scientific">Corynebacterium kroppenstedtii (strain DSM 44385 / JCM 11950 / CIP 105744 / CCUG 35717)</name>
    <dbReference type="NCBI Taxonomy" id="645127"/>
    <lineage>
        <taxon>Bacteria</taxon>
        <taxon>Bacillati</taxon>
        <taxon>Actinomycetota</taxon>
        <taxon>Actinomycetes</taxon>
        <taxon>Mycobacteriales</taxon>
        <taxon>Corynebacteriaceae</taxon>
        <taxon>Corynebacterium</taxon>
    </lineage>
</organism>
<dbReference type="InterPro" id="IPR013762">
    <property type="entry name" value="Integrase-like_cat_sf"/>
</dbReference>
<dbReference type="RefSeq" id="WP_012732253.1">
    <property type="nucleotide sequence ID" value="NC_012704.1"/>
</dbReference>
<dbReference type="InterPro" id="IPR011010">
    <property type="entry name" value="DNA_brk_join_enz"/>
</dbReference>
<dbReference type="Gene3D" id="1.10.150.130">
    <property type="match status" value="1"/>
</dbReference>
<dbReference type="InterPro" id="IPR002104">
    <property type="entry name" value="Integrase_catalytic"/>
</dbReference>
<keyword evidence="3" id="KW-0233">DNA recombination</keyword>
<proteinExistence type="inferred from homology"/>
<dbReference type="Gene3D" id="1.10.443.10">
    <property type="entry name" value="Intergrase catalytic core"/>
    <property type="match status" value="1"/>
</dbReference>
<accession>C4LKL1</accession>
<name>C4LKL1_CORK4</name>
<protein>
    <submittedName>
        <fullName evidence="5">Putative phage-related integrase</fullName>
    </submittedName>
</protein>
<dbReference type="PROSITE" id="PS51898">
    <property type="entry name" value="TYR_RECOMBINASE"/>
    <property type="match status" value="1"/>
</dbReference>
<feature type="domain" description="Tyr recombinase" evidence="4">
    <location>
        <begin position="169"/>
        <end position="362"/>
    </location>
</feature>
<evidence type="ECO:0000256" key="3">
    <source>
        <dbReference type="ARBA" id="ARBA00023172"/>
    </source>
</evidence>
<keyword evidence="2" id="KW-0238">DNA-binding</keyword>
<sequence length="385" mass="43598">MAISKRTTTTGKTRWVARYRDQIGTEHSKTFPTQKQAKNYLQEQERALRRGEWINEKTAPTLGELWETWEATATTPGTLTVRQRAGKNLGNLAELHINHITPALLRTWINQLRTGRPWAKNHTGLSERTVRNYWSQLSGCLHMAVDDGLLAASPTSKVSIGRSPRMAVERCHIPDMEQVQNLIHVCDATGRDTLATMVILAASTGMRSSEVAGLRWKNIDRRQHMVRVVEQAASSHIKEPPTGEARWAKLKTQTSRRDIPLPAATLQRLRKHRLKHRTGPDEPMFLTPSGKMWRADNVCKAMAPFGFRFHDLRHLYASHLIRQGLGVKAVQELLGHASASTTLDTYTHLWMDETERARGAADELVRTFCGFFADSAEKEHLPEVR</sequence>
<evidence type="ECO:0000313" key="6">
    <source>
        <dbReference type="Proteomes" id="UP000001473"/>
    </source>
</evidence>